<protein>
    <submittedName>
        <fullName evidence="1">3'5'-cyclic nucleotide phosphodiesterase</fullName>
    </submittedName>
</protein>
<dbReference type="Proteomes" id="UP000237271">
    <property type="component" value="Unassembled WGS sequence"/>
</dbReference>
<accession>A0A2P4XCC5</accession>
<dbReference type="AlphaFoldDB" id="A0A2P4XCC5"/>
<dbReference type="EMBL" id="NCKW01015151">
    <property type="protein sequence ID" value="POM63204.1"/>
    <property type="molecule type" value="Genomic_DNA"/>
</dbReference>
<evidence type="ECO:0000313" key="2">
    <source>
        <dbReference type="Proteomes" id="UP000237271"/>
    </source>
</evidence>
<evidence type="ECO:0000313" key="1">
    <source>
        <dbReference type="EMBL" id="POM63204.1"/>
    </source>
</evidence>
<proteinExistence type="predicted"/>
<gene>
    <name evidence="1" type="ORF">PHPALM_27524</name>
</gene>
<organism evidence="1 2">
    <name type="scientific">Phytophthora palmivora</name>
    <dbReference type="NCBI Taxonomy" id="4796"/>
    <lineage>
        <taxon>Eukaryota</taxon>
        <taxon>Sar</taxon>
        <taxon>Stramenopiles</taxon>
        <taxon>Oomycota</taxon>
        <taxon>Peronosporomycetes</taxon>
        <taxon>Peronosporales</taxon>
        <taxon>Peronosporaceae</taxon>
        <taxon>Phytophthora</taxon>
    </lineage>
</organism>
<comment type="caution">
    <text evidence="1">The sequence shown here is derived from an EMBL/GenBank/DDBJ whole genome shotgun (WGS) entry which is preliminary data.</text>
</comment>
<sequence>MEPGSTISENLKAFQELDRKLQFYKTLAVLKMRDAAQSEQILQKTLTALLFAAASALDATVVVLYSISTAETPMMKVVACSSSGPGIVGFKTSLDTFALRGLVEHFSIHEEGAPTTGPAATYVACLQNLGTYDIACDVDSVLGLSTASVLAGVLPDDHGRPRFVMEARSTQEGYDEHLDVTVKPTLW</sequence>
<keyword evidence="2" id="KW-1185">Reference proteome</keyword>
<name>A0A2P4XCC5_9STRA</name>
<reference evidence="1 2" key="1">
    <citation type="journal article" date="2017" name="Genome Biol. Evol.">
        <title>Phytophthora megakarya and P. palmivora, closely related causal agents of cacao black pod rot, underwent increases in genome sizes and gene numbers by different mechanisms.</title>
        <authorList>
            <person name="Ali S.S."/>
            <person name="Shao J."/>
            <person name="Lary D.J."/>
            <person name="Kronmiller B."/>
            <person name="Shen D."/>
            <person name="Strem M.D."/>
            <person name="Amoako-Attah I."/>
            <person name="Akrofi A.Y."/>
            <person name="Begoude B.A."/>
            <person name="Ten Hoopen G.M."/>
            <person name="Coulibaly K."/>
            <person name="Kebe B.I."/>
            <person name="Melnick R.L."/>
            <person name="Guiltinan M.J."/>
            <person name="Tyler B.M."/>
            <person name="Meinhardt L.W."/>
            <person name="Bailey B.A."/>
        </authorList>
    </citation>
    <scope>NUCLEOTIDE SEQUENCE [LARGE SCALE GENOMIC DNA]</scope>
    <source>
        <strain evidence="2">sbr112.9</strain>
    </source>
</reference>